<sequence>MEPRPSPRGLSVPHQIQLHYQHHRAMMIRDTVQEATVPSCGDCASLSALPPLVCLHLQGEELSPPAPAPKLRSGRAAGQGDGRGPSELGLTPSGKEAVGGAAGEVRGPERPSEGEEEACAAEPRSHKEAQAP</sequence>
<evidence type="ECO:0000313" key="2">
    <source>
        <dbReference type="EMBL" id="CAI9173485.1"/>
    </source>
</evidence>
<feature type="region of interest" description="Disordered" evidence="1">
    <location>
        <begin position="60"/>
        <end position="132"/>
    </location>
</feature>
<feature type="compositionally biased region" description="Basic and acidic residues" evidence="1">
    <location>
        <begin position="123"/>
        <end position="132"/>
    </location>
</feature>
<dbReference type="Proteomes" id="UP001176941">
    <property type="component" value="Chromosome 34"/>
</dbReference>
<organism evidence="2 3">
    <name type="scientific">Rangifer tarandus platyrhynchus</name>
    <name type="common">Svalbard reindeer</name>
    <dbReference type="NCBI Taxonomy" id="3082113"/>
    <lineage>
        <taxon>Eukaryota</taxon>
        <taxon>Metazoa</taxon>
        <taxon>Chordata</taxon>
        <taxon>Craniata</taxon>
        <taxon>Vertebrata</taxon>
        <taxon>Euteleostomi</taxon>
        <taxon>Mammalia</taxon>
        <taxon>Eutheria</taxon>
        <taxon>Laurasiatheria</taxon>
        <taxon>Artiodactyla</taxon>
        <taxon>Ruminantia</taxon>
        <taxon>Pecora</taxon>
        <taxon>Cervidae</taxon>
        <taxon>Odocoileinae</taxon>
        <taxon>Rangifer</taxon>
    </lineage>
</organism>
<keyword evidence="3" id="KW-1185">Reference proteome</keyword>
<reference evidence="2" key="1">
    <citation type="submission" date="2023-04" db="EMBL/GenBank/DDBJ databases">
        <authorList>
            <consortium name="ELIXIR-Norway"/>
        </authorList>
    </citation>
    <scope>NUCLEOTIDE SEQUENCE [LARGE SCALE GENOMIC DNA]</scope>
</reference>
<gene>
    <name evidence="2" type="ORF">MRATA1EN1_LOCUS22447</name>
</gene>
<name>A0ABN8ZI15_RANTA</name>
<evidence type="ECO:0000313" key="3">
    <source>
        <dbReference type="Proteomes" id="UP001176941"/>
    </source>
</evidence>
<proteinExistence type="predicted"/>
<dbReference type="EMBL" id="OX460345">
    <property type="protein sequence ID" value="CAI9173485.1"/>
    <property type="molecule type" value="Genomic_DNA"/>
</dbReference>
<evidence type="ECO:0000256" key="1">
    <source>
        <dbReference type="SAM" id="MobiDB-lite"/>
    </source>
</evidence>
<accession>A0ABN8ZI15</accession>
<feature type="compositionally biased region" description="Low complexity" evidence="1">
    <location>
        <begin position="96"/>
        <end position="105"/>
    </location>
</feature>
<protein>
    <submittedName>
        <fullName evidence="2">Uncharacterized protein</fullName>
    </submittedName>
</protein>